<proteinExistence type="predicted"/>
<reference evidence="2 3" key="1">
    <citation type="submission" date="2016-11" db="EMBL/GenBank/DDBJ databases">
        <title>The macronuclear genome of Stentor coeruleus: a giant cell with tiny introns.</title>
        <authorList>
            <person name="Slabodnick M."/>
            <person name="Ruby J.G."/>
            <person name="Reiff S.B."/>
            <person name="Swart E.C."/>
            <person name="Gosai S."/>
            <person name="Prabakaran S."/>
            <person name="Witkowska E."/>
            <person name="Larue G.E."/>
            <person name="Fisher S."/>
            <person name="Freeman R.M."/>
            <person name="Gunawardena J."/>
            <person name="Chu W."/>
            <person name="Stover N.A."/>
            <person name="Gregory B.D."/>
            <person name="Nowacki M."/>
            <person name="Derisi J."/>
            <person name="Roy S.W."/>
            <person name="Marshall W.F."/>
            <person name="Sood P."/>
        </authorList>
    </citation>
    <scope>NUCLEOTIDE SEQUENCE [LARGE SCALE GENOMIC DNA]</scope>
    <source>
        <strain evidence="2">WM001</strain>
    </source>
</reference>
<feature type="compositionally biased region" description="Basic and acidic residues" evidence="1">
    <location>
        <begin position="220"/>
        <end position="246"/>
    </location>
</feature>
<name>A0A1R2CH31_9CILI</name>
<dbReference type="Proteomes" id="UP000187209">
    <property type="component" value="Unassembled WGS sequence"/>
</dbReference>
<evidence type="ECO:0000256" key="1">
    <source>
        <dbReference type="SAM" id="MobiDB-lite"/>
    </source>
</evidence>
<organism evidence="2 3">
    <name type="scientific">Stentor coeruleus</name>
    <dbReference type="NCBI Taxonomy" id="5963"/>
    <lineage>
        <taxon>Eukaryota</taxon>
        <taxon>Sar</taxon>
        <taxon>Alveolata</taxon>
        <taxon>Ciliophora</taxon>
        <taxon>Postciliodesmatophora</taxon>
        <taxon>Heterotrichea</taxon>
        <taxon>Heterotrichida</taxon>
        <taxon>Stentoridae</taxon>
        <taxon>Stentor</taxon>
    </lineage>
</organism>
<evidence type="ECO:0000313" key="2">
    <source>
        <dbReference type="EMBL" id="OMJ88307.1"/>
    </source>
</evidence>
<sequence>MISPNVFTPSQSPSFLKTIYPSNLTTFTNKKPISPELSKAESALPPVKEIKKALETNNSGFLKTKTIFLNFTGKNDLSQSPKHIRVPKHRNDTDIKYSYRNHISNNSTKYNKQLRLFNPPIAIEKDYFNSKIKKTVKKYFHIRRTSLGNNFNAYEMMNDKSRKISPDVFRGKEKQPIIFFDGDDKNEGSKEIGFIDKKSSKKFVFVSFQDLVQTPDRMKDFMMKGPKKNKEYGKIGGEKRSSRKVDQGLQTDGEYFCSENDSIQNPLSKMTMYEIEDNKSESNDGF</sequence>
<keyword evidence="3" id="KW-1185">Reference proteome</keyword>
<dbReference type="AlphaFoldDB" id="A0A1R2CH31"/>
<comment type="caution">
    <text evidence="2">The sequence shown here is derived from an EMBL/GenBank/DDBJ whole genome shotgun (WGS) entry which is preliminary data.</text>
</comment>
<accession>A0A1R2CH31</accession>
<gene>
    <name evidence="2" type="ORF">SteCoe_9811</name>
</gene>
<dbReference type="EMBL" id="MPUH01000154">
    <property type="protein sequence ID" value="OMJ88307.1"/>
    <property type="molecule type" value="Genomic_DNA"/>
</dbReference>
<evidence type="ECO:0000313" key="3">
    <source>
        <dbReference type="Proteomes" id="UP000187209"/>
    </source>
</evidence>
<feature type="region of interest" description="Disordered" evidence="1">
    <location>
        <begin position="220"/>
        <end position="250"/>
    </location>
</feature>
<protein>
    <submittedName>
        <fullName evidence="2">Uncharacterized protein</fullName>
    </submittedName>
</protein>